<evidence type="ECO:0000313" key="4">
    <source>
        <dbReference type="EMBL" id="EPY36068.1"/>
    </source>
</evidence>
<feature type="region of interest" description="Disordered" evidence="1">
    <location>
        <begin position="1"/>
        <end position="20"/>
    </location>
</feature>
<feature type="transmembrane region" description="Helical" evidence="2">
    <location>
        <begin position="71"/>
        <end position="91"/>
    </location>
</feature>
<evidence type="ECO:0000313" key="5">
    <source>
        <dbReference type="Proteomes" id="UP000015354"/>
    </source>
</evidence>
<feature type="transmembrane region" description="Helical" evidence="2">
    <location>
        <begin position="151"/>
        <end position="174"/>
    </location>
</feature>
<dbReference type="Proteomes" id="UP000015354">
    <property type="component" value="Unassembled WGS sequence"/>
</dbReference>
<feature type="transmembrane region" description="Helical" evidence="2">
    <location>
        <begin position="111"/>
        <end position="131"/>
    </location>
</feature>
<sequence>MSYIPLPASRPRDAKHDSAQHPTYKKLIRTFICGAMFAVPLCVTIPNSPLLRLSQSESNKKSLIPRMMTDFLYVNFFASTVSYFFISERYITNQKALEGFMPYLGPLTAQVPGFSCLVVSHLFYPGMWAVFNELTWRERRREFVRLNTKCFFAFASVHVPVIVGLSALVGTFLYPYKLFKIYGEKKEQAATHSTRLH</sequence>
<protein>
    <submittedName>
        <fullName evidence="3">Uncharacterized protein</fullName>
    </submittedName>
</protein>
<keyword evidence="5" id="KW-1185">Reference proteome</keyword>
<name>S9VF55_9TRYP</name>
<keyword evidence="2" id="KW-0472">Membrane</keyword>
<comment type="caution">
    <text evidence="3">The sequence shown here is derived from an EMBL/GenBank/DDBJ whole genome shotgun (WGS) entry which is preliminary data.</text>
</comment>
<organism evidence="3 5">
    <name type="scientific">Strigomonas culicis</name>
    <dbReference type="NCBI Taxonomy" id="28005"/>
    <lineage>
        <taxon>Eukaryota</taxon>
        <taxon>Discoba</taxon>
        <taxon>Euglenozoa</taxon>
        <taxon>Kinetoplastea</taxon>
        <taxon>Metakinetoplastina</taxon>
        <taxon>Trypanosomatida</taxon>
        <taxon>Trypanosomatidae</taxon>
        <taxon>Strigomonadinae</taxon>
        <taxon>Strigomonas</taxon>
    </lineage>
</organism>
<gene>
    <name evidence="4" type="ORF">STCU_00771</name>
    <name evidence="3" type="ORF">STCU_06587</name>
</gene>
<reference evidence="3" key="2">
    <citation type="submission" date="2013-03" db="EMBL/GenBank/DDBJ databases">
        <authorList>
            <person name="Motta M.C.M."/>
            <person name="Martins A.C.A."/>
            <person name="Preta C.M.C.C."/>
            <person name="Silva R."/>
            <person name="de Souza S.S."/>
            <person name="Klein C.C."/>
            <person name="de Almeida L.G.P."/>
            <person name="Cunha O.L."/>
            <person name="Colabardini A.C."/>
            <person name="Lima B.A."/>
            <person name="Machado C.R."/>
            <person name="Soares C.M.A."/>
            <person name="de Menezes C.B.A."/>
            <person name="Bartolomeu D.C."/>
            <person name="Grisard E.C."/>
            <person name="Fantinatti-Garboggini F."/>
            <person name="Rodrigues-Luiz G.F."/>
            <person name="Wagner G."/>
            <person name="Goldman G.H."/>
            <person name="Fietto J.L.R."/>
            <person name="Ciapina L.P."/>
            <person name="Brocchi M."/>
            <person name="Elias M.C."/>
            <person name="Goldman M.H.S."/>
            <person name="Sagot M.-F."/>
            <person name="Pereira M."/>
            <person name="Stoco P.H."/>
            <person name="Teixeira S.M.R."/>
            <person name="de Mendonca-Neto R.P."/>
            <person name="Maciel T.E.F."/>
            <person name="Mendes T.A.O."/>
            <person name="Urmenyi T.P."/>
            <person name="Teixeira M.M.G."/>
            <person name="de Camargo E.F.P."/>
            <person name="de Sousa W."/>
            <person name="Schenkman S."/>
            <person name="de Vasconcelos A.T.R."/>
        </authorList>
    </citation>
    <scope>NUCLEOTIDE SEQUENCE</scope>
</reference>
<feature type="compositionally biased region" description="Basic and acidic residues" evidence="1">
    <location>
        <begin position="10"/>
        <end position="19"/>
    </location>
</feature>
<accession>S9VF55</accession>
<feature type="transmembrane region" description="Helical" evidence="2">
    <location>
        <begin position="27"/>
        <end position="50"/>
    </location>
</feature>
<proteinExistence type="predicted"/>
<reference evidence="3 5" key="1">
    <citation type="journal article" date="2013" name="PLoS ONE">
        <title>Predicting the Proteins of Angomonas deanei, Strigomonas culicis and Their Respective Endosymbionts Reveals New Aspects of the Trypanosomatidae Family.</title>
        <authorList>
            <person name="Motta M.C."/>
            <person name="Martins A.C."/>
            <person name="de Souza S.S."/>
            <person name="Catta-Preta C.M."/>
            <person name="Silva R."/>
            <person name="Klein C.C."/>
            <person name="de Almeida L.G."/>
            <person name="de Lima Cunha O."/>
            <person name="Ciapina L.P."/>
            <person name="Brocchi M."/>
            <person name="Colabardini A.C."/>
            <person name="de Araujo Lima B."/>
            <person name="Machado C.R."/>
            <person name="de Almeida Soares C.M."/>
            <person name="Probst C.M."/>
            <person name="de Menezes C.B."/>
            <person name="Thompson C.E."/>
            <person name="Bartholomeu D.C."/>
            <person name="Gradia D.F."/>
            <person name="Pavoni D.P."/>
            <person name="Grisard E.C."/>
            <person name="Fantinatti-Garboggini F."/>
            <person name="Marchini F.K."/>
            <person name="Rodrigues-Luiz G.F."/>
            <person name="Wagner G."/>
            <person name="Goldman G.H."/>
            <person name="Fietto J.L."/>
            <person name="Elias M.C."/>
            <person name="Goldman M.H."/>
            <person name="Sagot M.F."/>
            <person name="Pereira M."/>
            <person name="Stoco P.H."/>
            <person name="de Mendonca-Neto R.P."/>
            <person name="Teixeira S.M."/>
            <person name="Maciel T.E."/>
            <person name="de Oliveira Mendes T.A."/>
            <person name="Urmenyi T.P."/>
            <person name="de Souza W."/>
            <person name="Schenkman S."/>
            <person name="de Vasconcelos A.T."/>
        </authorList>
    </citation>
    <scope>NUCLEOTIDE SEQUENCE [LARGE SCALE GENOMIC DNA]</scope>
</reference>
<dbReference type="OrthoDB" id="275643at2759"/>
<keyword evidence="2" id="KW-0812">Transmembrane</keyword>
<evidence type="ECO:0000256" key="1">
    <source>
        <dbReference type="SAM" id="MobiDB-lite"/>
    </source>
</evidence>
<evidence type="ECO:0000313" key="3">
    <source>
        <dbReference type="EMBL" id="EPY25656.1"/>
    </source>
</evidence>
<dbReference type="EMBL" id="ATMH01000771">
    <property type="protein sequence ID" value="EPY36068.1"/>
    <property type="molecule type" value="Genomic_DNA"/>
</dbReference>
<dbReference type="AlphaFoldDB" id="S9VF55"/>
<dbReference type="EMBL" id="ATMH01006587">
    <property type="protein sequence ID" value="EPY25656.1"/>
    <property type="molecule type" value="Genomic_DNA"/>
</dbReference>
<evidence type="ECO:0000256" key="2">
    <source>
        <dbReference type="SAM" id="Phobius"/>
    </source>
</evidence>
<keyword evidence="2" id="KW-1133">Transmembrane helix</keyword>